<protein>
    <recommendedName>
        <fullName evidence="4">Outer membrane protein beta-barrel domain-containing protein</fullName>
    </recommendedName>
</protein>
<feature type="chain" id="PRO_5047052417" description="Outer membrane protein beta-barrel domain-containing protein" evidence="1">
    <location>
        <begin position="20"/>
        <end position="161"/>
    </location>
</feature>
<evidence type="ECO:0008006" key="4">
    <source>
        <dbReference type="Google" id="ProtNLM"/>
    </source>
</evidence>
<dbReference type="EMBL" id="JAENRR010000031">
    <property type="protein sequence ID" value="MBK3518310.1"/>
    <property type="molecule type" value="Genomic_DNA"/>
</dbReference>
<evidence type="ECO:0000256" key="1">
    <source>
        <dbReference type="SAM" id="SignalP"/>
    </source>
</evidence>
<dbReference type="Proteomes" id="UP000605676">
    <property type="component" value="Unassembled WGS sequence"/>
</dbReference>
<dbReference type="RefSeq" id="WP_200465537.1">
    <property type="nucleotide sequence ID" value="NZ_JAENRR010000031.1"/>
</dbReference>
<keyword evidence="3" id="KW-1185">Reference proteome</keyword>
<sequence>MKKQLVIMAISLLCMTAVGQVKNQHALGARLGGGNTFGSQVTYQYGLSNYNRVEVDLGFNANNNGNGFNLSGIYQWVWNIESGFNWYAGPAVTLGSWSYNSDYDGSGNSGAYFGIGGQIGAEYNFEEVPINLSLDTMPQFGFGPSNQHFNMGLSLSVRYAF</sequence>
<comment type="caution">
    <text evidence="2">The sequence shown here is derived from an EMBL/GenBank/DDBJ whole genome shotgun (WGS) entry which is preliminary data.</text>
</comment>
<organism evidence="2 3">
    <name type="scientific">Carboxylicivirga marina</name>
    <dbReference type="NCBI Taxonomy" id="2800988"/>
    <lineage>
        <taxon>Bacteria</taxon>
        <taxon>Pseudomonadati</taxon>
        <taxon>Bacteroidota</taxon>
        <taxon>Bacteroidia</taxon>
        <taxon>Marinilabiliales</taxon>
        <taxon>Marinilabiliaceae</taxon>
        <taxon>Carboxylicivirga</taxon>
    </lineage>
</organism>
<evidence type="ECO:0000313" key="2">
    <source>
        <dbReference type="EMBL" id="MBK3518310.1"/>
    </source>
</evidence>
<reference evidence="2 3" key="1">
    <citation type="submission" date="2021-01" db="EMBL/GenBank/DDBJ databases">
        <title>Carboxyliciviraga sp.nov., isolated from coastal sediments.</title>
        <authorList>
            <person name="Lu D."/>
            <person name="Zhang T."/>
        </authorList>
    </citation>
    <scope>NUCLEOTIDE SEQUENCE [LARGE SCALE GENOMIC DNA]</scope>
    <source>
        <strain evidence="2 3">N1Y132</strain>
    </source>
</reference>
<feature type="signal peptide" evidence="1">
    <location>
        <begin position="1"/>
        <end position="19"/>
    </location>
</feature>
<gene>
    <name evidence="2" type="ORF">JIV24_13275</name>
</gene>
<evidence type="ECO:0000313" key="3">
    <source>
        <dbReference type="Proteomes" id="UP000605676"/>
    </source>
</evidence>
<name>A0ABS1HLG5_9BACT</name>
<proteinExistence type="predicted"/>
<accession>A0ABS1HLG5</accession>
<keyword evidence="1" id="KW-0732">Signal</keyword>